<dbReference type="SUPFAM" id="SSF48371">
    <property type="entry name" value="ARM repeat"/>
    <property type="match status" value="1"/>
</dbReference>
<organism evidence="11 12">
    <name type="scientific">Sanghuangporus baumii</name>
    <name type="common">Phellinus baumii</name>
    <dbReference type="NCBI Taxonomy" id="108892"/>
    <lineage>
        <taxon>Eukaryota</taxon>
        <taxon>Fungi</taxon>
        <taxon>Dikarya</taxon>
        <taxon>Basidiomycota</taxon>
        <taxon>Agaricomycotina</taxon>
        <taxon>Agaricomycetes</taxon>
        <taxon>Hymenochaetales</taxon>
        <taxon>Hymenochaetaceae</taxon>
        <taxon>Sanghuangporus</taxon>
    </lineage>
</organism>
<dbReference type="InterPro" id="IPR040122">
    <property type="entry name" value="Importin_beta"/>
</dbReference>
<dbReference type="Pfam" id="PF13513">
    <property type="entry name" value="HEAT_EZ"/>
    <property type="match status" value="1"/>
</dbReference>
<feature type="region of interest" description="Disordered" evidence="8">
    <location>
        <begin position="306"/>
        <end position="333"/>
    </location>
</feature>
<keyword evidence="4" id="KW-0963">Cytoplasm</keyword>
<reference evidence="11" key="1">
    <citation type="submission" date="2016-06" db="EMBL/GenBank/DDBJ databases">
        <title>Draft Genome sequence of the fungus Inonotus baumii.</title>
        <authorList>
            <person name="Zhu H."/>
            <person name="Lin W."/>
        </authorList>
    </citation>
    <scope>NUCLEOTIDE SEQUENCE</scope>
    <source>
        <strain evidence="11">821</strain>
    </source>
</reference>
<gene>
    <name evidence="11" type="ORF">A7U60_g8073</name>
</gene>
<evidence type="ECO:0000259" key="10">
    <source>
        <dbReference type="Pfam" id="PF25780"/>
    </source>
</evidence>
<dbReference type="InterPro" id="IPR018247">
    <property type="entry name" value="EF_Hand_1_Ca_BS"/>
</dbReference>
<dbReference type="Gene3D" id="1.25.10.10">
    <property type="entry name" value="Leucine-rich Repeat Variant"/>
    <property type="match status" value="2"/>
</dbReference>
<feature type="compositionally biased region" description="Low complexity" evidence="8">
    <location>
        <begin position="84"/>
        <end position="102"/>
    </location>
</feature>
<name>A0A9Q5HRV4_SANBA</name>
<dbReference type="InterPro" id="IPR016024">
    <property type="entry name" value="ARM-type_fold"/>
</dbReference>
<evidence type="ECO:0000256" key="7">
    <source>
        <dbReference type="ARBA" id="ARBA00023242"/>
    </source>
</evidence>
<dbReference type="Proteomes" id="UP000757232">
    <property type="component" value="Unassembled WGS sequence"/>
</dbReference>
<evidence type="ECO:0000256" key="3">
    <source>
        <dbReference type="ARBA" id="ARBA00022448"/>
    </source>
</evidence>
<dbReference type="Pfam" id="PF25780">
    <property type="entry name" value="TPR_IPO5"/>
    <property type="match status" value="1"/>
</dbReference>
<keyword evidence="3" id="KW-0813">Transport</keyword>
<dbReference type="Pfam" id="PF25574">
    <property type="entry name" value="TPR_IMB1"/>
    <property type="match status" value="1"/>
</dbReference>
<dbReference type="AlphaFoldDB" id="A0A9Q5HRV4"/>
<dbReference type="PROSITE" id="PS00018">
    <property type="entry name" value="EF_HAND_1"/>
    <property type="match status" value="1"/>
</dbReference>
<dbReference type="GO" id="GO:0005737">
    <property type="term" value="C:cytoplasm"/>
    <property type="evidence" value="ECO:0007669"/>
    <property type="project" value="UniProtKB-SubCell"/>
</dbReference>
<evidence type="ECO:0000256" key="2">
    <source>
        <dbReference type="ARBA" id="ARBA00004496"/>
    </source>
</evidence>
<dbReference type="OrthoDB" id="543373at2759"/>
<protein>
    <submittedName>
        <fullName evidence="11">ARM repeat-containing protein</fullName>
    </submittedName>
</protein>
<dbReference type="InterPro" id="IPR058584">
    <property type="entry name" value="IMB1_TNPO1-like_TPR"/>
</dbReference>
<comment type="subcellular location">
    <subcellularLocation>
        <location evidence="2">Cytoplasm</location>
    </subcellularLocation>
    <subcellularLocation>
        <location evidence="1">Nucleus</location>
    </subcellularLocation>
</comment>
<evidence type="ECO:0000256" key="4">
    <source>
        <dbReference type="ARBA" id="ARBA00022490"/>
    </source>
</evidence>
<feature type="domain" description="IPO4/5-like TPR repeats" evidence="10">
    <location>
        <begin position="131"/>
        <end position="278"/>
    </location>
</feature>
<dbReference type="PANTHER" id="PTHR10527">
    <property type="entry name" value="IMPORTIN BETA"/>
    <property type="match status" value="1"/>
</dbReference>
<evidence type="ECO:0000256" key="8">
    <source>
        <dbReference type="SAM" id="MobiDB-lite"/>
    </source>
</evidence>
<dbReference type="InterPro" id="IPR057672">
    <property type="entry name" value="TPR_IPO4/5"/>
</dbReference>
<dbReference type="GO" id="GO:0006606">
    <property type="term" value="P:protein import into nucleus"/>
    <property type="evidence" value="ECO:0007669"/>
    <property type="project" value="InterPro"/>
</dbReference>
<keyword evidence="12" id="KW-1185">Reference proteome</keyword>
<sequence>MEAAASVPQHVSQELTQILANLVLGDNEIRSNAEKVVNERLAQSPELYILAVASFSITAPDEQMRAFSLILLRRLLFRPPQALPNSHATTASASSSSGPHAPRLTLYDHLSEQTRESLERTVLHALSTEQAHGVKTKAADTATDLANASFQRGRPWPALQGAVFRAVGGNSSSRECAYRILERCQVLVADMPSEIFVRGLADNSVEVRLAALKATVASLSIASPLSPSTAHSTLLGRALATLPAAPPSHTTRFLNVLTPLAGTHPTLFAPHFNDLLHFLPGIILNQKEYDAGPTPTVARPFPNGHGSVFQFPPTSKPSENRLDADDDDEKEETRRAALELMVSLSEARPSLARRVDGWLPALVRACLEGIAELPDDEETLASWLDADPTDDPTDATYPHVFEQALDRLSCAFSGSPILQIAFQYIPGMLASHDWRLRHGALMAIASMAEGGARVMEGELARVIALITNAFNDPHPRVRYAACQCTGQLCTDLEDIVQERHHTEVFGALLRTLNASEPRVHSHAAAALINVCEGVAHSTLLPYLDALVGALLRLLEPQVSPIDGKVKTYVQEQAVTTLAMVADASEGDFGRHYKTIMPLLMNVLRNAGSTGEHRKLRWKAMECAGLIAIAVGRDTFRPDSAEFIDLLMKIQNSPVDPGDTMLNHYLIATWAKVCQALGSEFEPYLPVVMPSLLHAANAKADVSVWDEDEEGASAEREGWETMSIDGQQVGIKTSGIEEKCQAFETLVVYASTLGARFAPYLPQSLELVLPGLKFFFHEGVREACAVAIPVLLVCGKQAGTLTPQMLHAVFAQLVSVARGEADASFLASLFRCIADCVRVAGGGAGSEPGTSPADALPRDIREGILGAIRHQLQGLADKRKARTRRFLSRDDGSHDGRVSAEELEEEREDIALLEELEDFALDDIGKLLKLFDPSHPLLVAVGSVRELGIREDEDNTE</sequence>
<evidence type="ECO:0000256" key="5">
    <source>
        <dbReference type="ARBA" id="ARBA00022737"/>
    </source>
</evidence>
<comment type="caution">
    <text evidence="11">The sequence shown here is derived from an EMBL/GenBank/DDBJ whole genome shotgun (WGS) entry which is preliminary data.</text>
</comment>
<evidence type="ECO:0000313" key="12">
    <source>
        <dbReference type="Proteomes" id="UP000757232"/>
    </source>
</evidence>
<accession>A0A9Q5HRV4</accession>
<feature type="domain" description="Importin subunit beta-1/Transportin-1-like TPR repeats" evidence="9">
    <location>
        <begin position="564"/>
        <end position="700"/>
    </location>
</feature>
<dbReference type="GO" id="GO:0005634">
    <property type="term" value="C:nucleus"/>
    <property type="evidence" value="ECO:0007669"/>
    <property type="project" value="UniProtKB-SubCell"/>
</dbReference>
<evidence type="ECO:0000313" key="11">
    <source>
        <dbReference type="EMBL" id="OCB84852.1"/>
    </source>
</evidence>
<feature type="region of interest" description="Disordered" evidence="8">
    <location>
        <begin position="84"/>
        <end position="103"/>
    </location>
</feature>
<dbReference type="Pfam" id="PF18808">
    <property type="entry name" value="Importin_rep_4"/>
    <property type="match status" value="1"/>
</dbReference>
<proteinExistence type="predicted"/>
<dbReference type="InterPro" id="IPR041653">
    <property type="entry name" value="Importin_rep_4"/>
</dbReference>
<keyword evidence="6" id="KW-0653">Protein transport</keyword>
<dbReference type="InterPro" id="IPR011989">
    <property type="entry name" value="ARM-like"/>
</dbReference>
<keyword evidence="5" id="KW-0677">Repeat</keyword>
<evidence type="ECO:0000256" key="6">
    <source>
        <dbReference type="ARBA" id="ARBA00022927"/>
    </source>
</evidence>
<evidence type="ECO:0000259" key="9">
    <source>
        <dbReference type="Pfam" id="PF25574"/>
    </source>
</evidence>
<keyword evidence="7" id="KW-0539">Nucleus</keyword>
<dbReference type="EMBL" id="LNZH02000213">
    <property type="protein sequence ID" value="OCB84852.1"/>
    <property type="molecule type" value="Genomic_DNA"/>
</dbReference>
<evidence type="ECO:0000256" key="1">
    <source>
        <dbReference type="ARBA" id="ARBA00004123"/>
    </source>
</evidence>